<dbReference type="Proteomes" id="UP000554482">
    <property type="component" value="Unassembled WGS sequence"/>
</dbReference>
<keyword evidence="2" id="KW-1185">Reference proteome</keyword>
<evidence type="ECO:0000313" key="2">
    <source>
        <dbReference type="Proteomes" id="UP000554482"/>
    </source>
</evidence>
<evidence type="ECO:0000313" key="1">
    <source>
        <dbReference type="EMBL" id="KAF5177867.1"/>
    </source>
</evidence>
<sequence length="64" mass="7281">MQRRLILIPFVPVSYHIQVRDHSRISLFMNSALVLRAPPAAQLLADIINLEFLTIQTITINIIA</sequence>
<protein>
    <submittedName>
        <fullName evidence="1">Uncharacterized protein</fullName>
    </submittedName>
</protein>
<name>A0A7J6UZ04_THATH</name>
<reference evidence="1 2" key="1">
    <citation type="submission" date="2020-06" db="EMBL/GenBank/DDBJ databases">
        <title>Transcriptomic and genomic resources for Thalictrum thalictroides and T. hernandezii: Facilitating candidate gene discovery in an emerging model plant lineage.</title>
        <authorList>
            <person name="Arias T."/>
            <person name="Riano-Pachon D.M."/>
            <person name="Di Stilio V.S."/>
        </authorList>
    </citation>
    <scope>NUCLEOTIDE SEQUENCE [LARGE SCALE GENOMIC DNA]</scope>
    <source>
        <strain evidence="2">cv. WT478/WT964</strain>
        <tissue evidence="1">Leaves</tissue>
    </source>
</reference>
<proteinExistence type="predicted"/>
<comment type="caution">
    <text evidence="1">The sequence shown here is derived from an EMBL/GenBank/DDBJ whole genome shotgun (WGS) entry which is preliminary data.</text>
</comment>
<organism evidence="1 2">
    <name type="scientific">Thalictrum thalictroides</name>
    <name type="common">Rue-anemone</name>
    <name type="synonym">Anemone thalictroides</name>
    <dbReference type="NCBI Taxonomy" id="46969"/>
    <lineage>
        <taxon>Eukaryota</taxon>
        <taxon>Viridiplantae</taxon>
        <taxon>Streptophyta</taxon>
        <taxon>Embryophyta</taxon>
        <taxon>Tracheophyta</taxon>
        <taxon>Spermatophyta</taxon>
        <taxon>Magnoliopsida</taxon>
        <taxon>Ranunculales</taxon>
        <taxon>Ranunculaceae</taxon>
        <taxon>Thalictroideae</taxon>
        <taxon>Thalictrum</taxon>
    </lineage>
</organism>
<dbReference type="EMBL" id="JABWDY010040809">
    <property type="protein sequence ID" value="KAF5177867.1"/>
    <property type="molecule type" value="Genomic_DNA"/>
</dbReference>
<dbReference type="AlphaFoldDB" id="A0A7J6UZ04"/>
<accession>A0A7J6UZ04</accession>
<gene>
    <name evidence="1" type="ORF">FRX31_032546</name>
</gene>